<dbReference type="InterPro" id="IPR050595">
    <property type="entry name" value="Bact_response_regulator"/>
</dbReference>
<evidence type="ECO:0000313" key="4">
    <source>
        <dbReference type="EMBL" id="AZI32485.1"/>
    </source>
</evidence>
<name>A0A3G8XG47_9FLAO</name>
<proteinExistence type="predicted"/>
<dbReference type="PROSITE" id="PS50110">
    <property type="entry name" value="RESPONSE_REGULATORY"/>
    <property type="match status" value="1"/>
</dbReference>
<dbReference type="EMBL" id="CP034159">
    <property type="protein sequence ID" value="AZI32485.1"/>
    <property type="molecule type" value="Genomic_DNA"/>
</dbReference>
<gene>
    <name evidence="4" type="ORF">EIB73_04475</name>
</gene>
<dbReference type="KEGG" id="ccas:EIB73_04475"/>
<dbReference type="InterPro" id="IPR011006">
    <property type="entry name" value="CheY-like_superfamily"/>
</dbReference>
<keyword evidence="5" id="KW-1185">Reference proteome</keyword>
<accession>A0A3G8XG47</accession>
<evidence type="ECO:0000259" key="3">
    <source>
        <dbReference type="PROSITE" id="PS50110"/>
    </source>
</evidence>
<evidence type="ECO:0000256" key="1">
    <source>
        <dbReference type="ARBA" id="ARBA00022553"/>
    </source>
</evidence>
<dbReference type="PANTHER" id="PTHR44591:SF3">
    <property type="entry name" value="RESPONSE REGULATORY DOMAIN-CONTAINING PROTEIN"/>
    <property type="match status" value="1"/>
</dbReference>
<dbReference type="Proteomes" id="UP000270185">
    <property type="component" value="Chromosome"/>
</dbReference>
<dbReference type="InterPro" id="IPR001789">
    <property type="entry name" value="Sig_transdc_resp-reg_receiver"/>
</dbReference>
<protein>
    <submittedName>
        <fullName evidence="4">Response regulator</fullName>
    </submittedName>
</protein>
<dbReference type="CDD" id="cd17574">
    <property type="entry name" value="REC_OmpR"/>
    <property type="match status" value="1"/>
</dbReference>
<dbReference type="RefSeq" id="WP_125023029.1">
    <property type="nucleotide sequence ID" value="NZ_CP034159.1"/>
</dbReference>
<dbReference type="GO" id="GO:0000160">
    <property type="term" value="P:phosphorelay signal transduction system"/>
    <property type="evidence" value="ECO:0007669"/>
    <property type="project" value="InterPro"/>
</dbReference>
<feature type="domain" description="Response regulatory" evidence="3">
    <location>
        <begin position="3"/>
        <end position="119"/>
    </location>
</feature>
<sequence length="123" mass="13863">MKKILIADDEHKIIMTLEYAFKKAGYEVFIARDGSEVLELLKTEIPDMILLDIMMPNVDGYTTLSEIKKDKNLSGIKVILLSAKSGEADIKKGLELGADDYITKPYSIKKLTERVEELLADKQ</sequence>
<dbReference type="OrthoDB" id="9789181at2"/>
<dbReference type="SUPFAM" id="SSF52172">
    <property type="entry name" value="CheY-like"/>
    <property type="match status" value="1"/>
</dbReference>
<dbReference type="Pfam" id="PF00072">
    <property type="entry name" value="Response_reg"/>
    <property type="match status" value="1"/>
</dbReference>
<dbReference type="SMART" id="SM00448">
    <property type="entry name" value="REC"/>
    <property type="match status" value="1"/>
</dbReference>
<evidence type="ECO:0000256" key="2">
    <source>
        <dbReference type="PROSITE-ProRule" id="PRU00169"/>
    </source>
</evidence>
<feature type="modified residue" description="4-aspartylphosphate" evidence="2">
    <location>
        <position position="52"/>
    </location>
</feature>
<dbReference type="AlphaFoldDB" id="A0A3G8XG47"/>
<keyword evidence="1 2" id="KW-0597">Phosphoprotein</keyword>
<dbReference type="PANTHER" id="PTHR44591">
    <property type="entry name" value="STRESS RESPONSE REGULATOR PROTEIN 1"/>
    <property type="match status" value="1"/>
</dbReference>
<organism evidence="4 5">
    <name type="scientific">Kaistella carnis</name>
    <dbReference type="NCBI Taxonomy" id="1241979"/>
    <lineage>
        <taxon>Bacteria</taxon>
        <taxon>Pseudomonadati</taxon>
        <taxon>Bacteroidota</taxon>
        <taxon>Flavobacteriia</taxon>
        <taxon>Flavobacteriales</taxon>
        <taxon>Weeksellaceae</taxon>
        <taxon>Chryseobacterium group</taxon>
        <taxon>Kaistella</taxon>
    </lineage>
</organism>
<evidence type="ECO:0000313" key="5">
    <source>
        <dbReference type="Proteomes" id="UP000270185"/>
    </source>
</evidence>
<reference evidence="5" key="1">
    <citation type="submission" date="2018-11" db="EMBL/GenBank/DDBJ databases">
        <title>Proposal to divide the Flavobacteriaceae and reorganize its genera based on Amino Acid Identity values calculated from whole genome sequences.</title>
        <authorList>
            <person name="Nicholson A.C."/>
            <person name="Gulvik C.A."/>
            <person name="Whitney A.M."/>
            <person name="Humrighouse B.W."/>
            <person name="Bell M."/>
            <person name="Holmes B."/>
            <person name="Steigerwalt A.G."/>
            <person name="Villarma A."/>
            <person name="Sheth M."/>
            <person name="Batra D."/>
            <person name="Pryor J."/>
            <person name="Bernardet J.-F."/>
            <person name="Hugo C."/>
            <person name="Kampfer P."/>
            <person name="Newman J.D."/>
            <person name="McQuiston J.R."/>
        </authorList>
    </citation>
    <scope>NUCLEOTIDE SEQUENCE [LARGE SCALE GENOMIC DNA]</scope>
    <source>
        <strain evidence="5">G0081</strain>
    </source>
</reference>
<dbReference type="Gene3D" id="3.40.50.2300">
    <property type="match status" value="1"/>
</dbReference>